<name>A0A1H6W4V9_9FIRM</name>
<reference evidence="5 6" key="1">
    <citation type="submission" date="2016-10" db="EMBL/GenBank/DDBJ databases">
        <authorList>
            <person name="de Groot N.N."/>
        </authorList>
    </citation>
    <scope>NUCLEOTIDE SEQUENCE [LARGE SCALE GENOMIC DNA]</scope>
    <source>
        <strain evidence="5 6">DSM 2179</strain>
    </source>
</reference>
<dbReference type="Gene3D" id="1.10.260.40">
    <property type="entry name" value="lambda repressor-like DNA-binding domains"/>
    <property type="match status" value="1"/>
</dbReference>
<dbReference type="CDD" id="cd01542">
    <property type="entry name" value="PBP1_TreR-like"/>
    <property type="match status" value="1"/>
</dbReference>
<dbReference type="InterPro" id="IPR046335">
    <property type="entry name" value="LacI/GalR-like_sensor"/>
</dbReference>
<organism evidence="5 6">
    <name type="scientific">Propionispira arboris</name>
    <dbReference type="NCBI Taxonomy" id="84035"/>
    <lineage>
        <taxon>Bacteria</taxon>
        <taxon>Bacillati</taxon>
        <taxon>Bacillota</taxon>
        <taxon>Negativicutes</taxon>
        <taxon>Selenomonadales</taxon>
        <taxon>Selenomonadaceae</taxon>
        <taxon>Propionispira</taxon>
    </lineage>
</organism>
<dbReference type="Pfam" id="PF13377">
    <property type="entry name" value="Peripla_BP_3"/>
    <property type="match status" value="1"/>
</dbReference>
<dbReference type="EMBL" id="FNZK01000003">
    <property type="protein sequence ID" value="SEJ09097.1"/>
    <property type="molecule type" value="Genomic_DNA"/>
</dbReference>
<evidence type="ECO:0000313" key="5">
    <source>
        <dbReference type="EMBL" id="SEJ09097.1"/>
    </source>
</evidence>
<keyword evidence="1" id="KW-0805">Transcription regulation</keyword>
<dbReference type="AlphaFoldDB" id="A0A1H6W4V9"/>
<keyword evidence="2" id="KW-0238">DNA-binding</keyword>
<dbReference type="InterPro" id="IPR028082">
    <property type="entry name" value="Peripla_BP_I"/>
</dbReference>
<accession>A0A1H6W4V9</accession>
<dbReference type="PROSITE" id="PS00356">
    <property type="entry name" value="HTH_LACI_1"/>
    <property type="match status" value="1"/>
</dbReference>
<dbReference type="PROSITE" id="PS50932">
    <property type="entry name" value="HTH_LACI_2"/>
    <property type="match status" value="1"/>
</dbReference>
<evidence type="ECO:0000256" key="3">
    <source>
        <dbReference type="ARBA" id="ARBA00023163"/>
    </source>
</evidence>
<dbReference type="Pfam" id="PF00356">
    <property type="entry name" value="LacI"/>
    <property type="match status" value="1"/>
</dbReference>
<evidence type="ECO:0000256" key="1">
    <source>
        <dbReference type="ARBA" id="ARBA00023015"/>
    </source>
</evidence>
<dbReference type="InterPro" id="IPR000843">
    <property type="entry name" value="HTH_LacI"/>
</dbReference>
<dbReference type="Gene3D" id="3.40.50.2300">
    <property type="match status" value="2"/>
</dbReference>
<dbReference type="PANTHER" id="PTHR30146:SF154">
    <property type="entry name" value="TRANSCRIPTION REGULATOR, MEMBER OF GALR FAMILY"/>
    <property type="match status" value="1"/>
</dbReference>
<dbReference type="RefSeq" id="WP_091829462.1">
    <property type="nucleotide sequence ID" value="NZ_FNZK01000003.1"/>
</dbReference>
<keyword evidence="3" id="KW-0804">Transcription</keyword>
<evidence type="ECO:0000256" key="2">
    <source>
        <dbReference type="ARBA" id="ARBA00023125"/>
    </source>
</evidence>
<dbReference type="Proteomes" id="UP000199662">
    <property type="component" value="Unassembled WGS sequence"/>
</dbReference>
<dbReference type="SMART" id="SM00354">
    <property type="entry name" value="HTH_LACI"/>
    <property type="match status" value="1"/>
</dbReference>
<dbReference type="SUPFAM" id="SSF53822">
    <property type="entry name" value="Periplasmic binding protein-like I"/>
    <property type="match status" value="1"/>
</dbReference>
<gene>
    <name evidence="5" type="ORF">SAMN05660742_103126</name>
</gene>
<dbReference type="STRING" id="84035.SAMN05660742_103126"/>
<dbReference type="InterPro" id="IPR010982">
    <property type="entry name" value="Lambda_DNA-bd_dom_sf"/>
</dbReference>
<protein>
    <submittedName>
        <fullName evidence="5">Transcriptional regulator, LacI family</fullName>
    </submittedName>
</protein>
<dbReference type="GO" id="GO:0000976">
    <property type="term" value="F:transcription cis-regulatory region binding"/>
    <property type="evidence" value="ECO:0007669"/>
    <property type="project" value="TreeGrafter"/>
</dbReference>
<feature type="domain" description="HTH lacI-type" evidence="4">
    <location>
        <begin position="5"/>
        <end position="58"/>
    </location>
</feature>
<dbReference type="CDD" id="cd01392">
    <property type="entry name" value="HTH_LacI"/>
    <property type="match status" value="1"/>
</dbReference>
<keyword evidence="6" id="KW-1185">Reference proteome</keyword>
<proteinExistence type="predicted"/>
<evidence type="ECO:0000259" key="4">
    <source>
        <dbReference type="PROSITE" id="PS50932"/>
    </source>
</evidence>
<sequence>MDSKYTIQDIADMAKVSKSTVSRYLNQGYISQEKMDKIKQVIKETGFQSNFFAKRLKMKQSKLIGIILPRMDSVTVGKLLEGVNRILEPEGYQGLILVSDLKKQKEICNISNLQQQGVDGIIIDSLGITRGHLQLLKSFDIPVVFTGQQHTAVHYVKIDDEGAGRIMGAYVRQKGHHHVVFAGVTNMDRAVGIERKQGFIDAFMENHPKAKVDFVKTGFSFESAYASGSEILAFKPTAVVCATDNIGLGVLRYLHEQKIKVPQEISVAGFGGYAVGVVSYPALTTVAFDYELVGMKTAQGLLDLIAGKKMESQSNLPLSFIERESVCGRQRDGVDKDRI</sequence>
<dbReference type="GO" id="GO:0003700">
    <property type="term" value="F:DNA-binding transcription factor activity"/>
    <property type="evidence" value="ECO:0007669"/>
    <property type="project" value="TreeGrafter"/>
</dbReference>
<evidence type="ECO:0000313" key="6">
    <source>
        <dbReference type="Proteomes" id="UP000199662"/>
    </source>
</evidence>
<dbReference type="PANTHER" id="PTHR30146">
    <property type="entry name" value="LACI-RELATED TRANSCRIPTIONAL REPRESSOR"/>
    <property type="match status" value="1"/>
</dbReference>
<dbReference type="SUPFAM" id="SSF47413">
    <property type="entry name" value="lambda repressor-like DNA-binding domains"/>
    <property type="match status" value="1"/>
</dbReference>